<dbReference type="EMBL" id="SOHE01000053">
    <property type="protein sequence ID" value="TFD48996.1"/>
    <property type="molecule type" value="Genomic_DNA"/>
</dbReference>
<protein>
    <recommendedName>
        <fullName evidence="1">GerMN domain-containing protein</fullName>
    </recommendedName>
</protein>
<dbReference type="Pfam" id="PF10647">
    <property type="entry name" value="Gmad1"/>
    <property type="match status" value="1"/>
</dbReference>
<dbReference type="InterPro" id="IPR018910">
    <property type="entry name" value="LpqB_C"/>
</dbReference>
<dbReference type="InterPro" id="IPR019606">
    <property type="entry name" value="GerMN"/>
</dbReference>
<organism evidence="2 3">
    <name type="scientific">Cryobacterium frigoriphilum</name>
    <dbReference type="NCBI Taxonomy" id="1259150"/>
    <lineage>
        <taxon>Bacteria</taxon>
        <taxon>Bacillati</taxon>
        <taxon>Actinomycetota</taxon>
        <taxon>Actinomycetes</taxon>
        <taxon>Micrococcales</taxon>
        <taxon>Microbacteriaceae</taxon>
        <taxon>Cryobacterium</taxon>
    </lineage>
</organism>
<dbReference type="InterPro" id="IPR059026">
    <property type="entry name" value="LpqB_N"/>
</dbReference>
<proteinExistence type="predicted"/>
<accession>A0A4R8ZYM0</accession>
<dbReference type="Proteomes" id="UP000297447">
    <property type="component" value="Unassembled WGS sequence"/>
</dbReference>
<evidence type="ECO:0000313" key="2">
    <source>
        <dbReference type="EMBL" id="TFD48996.1"/>
    </source>
</evidence>
<name>A0A4R8ZYM0_9MICO</name>
<keyword evidence="3" id="KW-1185">Reference proteome</keyword>
<sequence length="574" mass="60201">MPSPSVCRPSVRRASVRRRALVALVGVAALLLTACSGIPRDGGVHEGQADIPGDDPAPVFLPSGPQNDADMEAILRGFIDAASSPDSNYDIAREYLTPAYSEDWNPDTGVTVDDVTGRSFTMLDEQTMQFSVRPVAEVDASGQYREIDSNEPVPLPYSFVLVGGQWRISSAPNGTVIDETTFSDVFSEQALYYFDPGFTWLVPDLRWFPRGASAPTKIVRAVLAGPSSWLGTAVTTAFPQGTALTADAVRVVGRDAQVDLNSQALGADRVALQRMKAQLTASLPAGTSVTITIDQNSQDIGELGDNAPIVNPRVDARALILRNGEFGLLAASGDAVSPLTQLSNAVVALNPTSVTVAAGHTRAAVLSAAGVYIVTAGEEPLLVDSRAALIAPSIDSDGFVWSVPAGNPNEIVVYDRSGAATSIESPWPEATAISALKVSRDGTRLVALLRTATETRFVVTAIERNDSAPVALGAPLLLATNDGVPLDATWIDELTVASLGRLPSGEERILAQRIGGESLDLDAPADTVTIVGSNSVRDLRALTSDGSLTVQRGLGWQERLDGVGLLATQQGIGG</sequence>
<feature type="domain" description="GerMN" evidence="1">
    <location>
        <begin position="215"/>
        <end position="302"/>
    </location>
</feature>
<dbReference type="Pfam" id="PF25976">
    <property type="entry name" value="LpqB_N"/>
    <property type="match status" value="1"/>
</dbReference>
<evidence type="ECO:0000313" key="3">
    <source>
        <dbReference type="Proteomes" id="UP000297447"/>
    </source>
</evidence>
<comment type="caution">
    <text evidence="2">The sequence shown here is derived from an EMBL/GenBank/DDBJ whole genome shotgun (WGS) entry which is preliminary data.</text>
</comment>
<dbReference type="AlphaFoldDB" id="A0A4R8ZYM0"/>
<dbReference type="RefSeq" id="WP_134520020.1">
    <property type="nucleotide sequence ID" value="NZ_SOHE01000053.1"/>
</dbReference>
<evidence type="ECO:0000259" key="1">
    <source>
        <dbReference type="SMART" id="SM00909"/>
    </source>
</evidence>
<reference evidence="2 3" key="1">
    <citation type="submission" date="2019-03" db="EMBL/GenBank/DDBJ databases">
        <title>Genomics of glacier-inhabiting Cryobacterium strains.</title>
        <authorList>
            <person name="Liu Q."/>
            <person name="Xin Y.-H."/>
        </authorList>
    </citation>
    <scope>NUCLEOTIDE SEQUENCE [LARGE SCALE GENOMIC DNA]</scope>
    <source>
        <strain evidence="2 3">Hh14</strain>
    </source>
</reference>
<dbReference type="OrthoDB" id="3226781at2"/>
<gene>
    <name evidence="2" type="ORF">E3T55_13260</name>
</gene>
<dbReference type="Pfam" id="PF10646">
    <property type="entry name" value="Germane"/>
    <property type="match status" value="1"/>
</dbReference>
<dbReference type="SMART" id="SM00909">
    <property type="entry name" value="Germane"/>
    <property type="match status" value="1"/>
</dbReference>